<evidence type="ECO:0000256" key="1">
    <source>
        <dbReference type="ARBA" id="ARBA00004211"/>
    </source>
</evidence>
<dbReference type="GO" id="GO:0005886">
    <property type="term" value="C:plasma membrane"/>
    <property type="evidence" value="ECO:0007669"/>
    <property type="project" value="TreeGrafter"/>
</dbReference>
<dbReference type="GO" id="GO:0090158">
    <property type="term" value="P:endoplasmic reticulum membrane organization"/>
    <property type="evidence" value="ECO:0007669"/>
    <property type="project" value="TreeGrafter"/>
</dbReference>
<accession>A0A4D9D9W0</accession>
<reference evidence="8 9" key="1">
    <citation type="submission" date="2019-01" db="EMBL/GenBank/DDBJ databases">
        <title>Nuclear Genome Assembly of the Microalgal Biofuel strain Nannochloropsis salina CCMP1776.</title>
        <authorList>
            <person name="Hovde B."/>
        </authorList>
    </citation>
    <scope>NUCLEOTIDE SEQUENCE [LARGE SCALE GENOMIC DNA]</scope>
    <source>
        <strain evidence="8 9">CCMP1776</strain>
    </source>
</reference>
<keyword evidence="4" id="KW-1133">Transmembrane helix</keyword>
<organism evidence="8 9">
    <name type="scientific">Nannochloropsis salina CCMP1776</name>
    <dbReference type="NCBI Taxonomy" id="1027361"/>
    <lineage>
        <taxon>Eukaryota</taxon>
        <taxon>Sar</taxon>
        <taxon>Stramenopiles</taxon>
        <taxon>Ochrophyta</taxon>
        <taxon>Eustigmatophyceae</taxon>
        <taxon>Eustigmatales</taxon>
        <taxon>Monodopsidaceae</taxon>
        <taxon>Microchloropsis</taxon>
        <taxon>Microchloropsis salina</taxon>
    </lineage>
</organism>
<keyword evidence="9" id="KW-1185">Reference proteome</keyword>
<dbReference type="Pfam" id="PF00635">
    <property type="entry name" value="Motile_Sperm"/>
    <property type="match status" value="1"/>
</dbReference>
<comment type="subcellular location">
    <subcellularLocation>
        <location evidence="1">Membrane</location>
        <topology evidence="1">Single-pass type IV membrane protein</topology>
    </subcellularLocation>
</comment>
<evidence type="ECO:0000256" key="2">
    <source>
        <dbReference type="ARBA" id="ARBA00008932"/>
    </source>
</evidence>
<dbReference type="InterPro" id="IPR013783">
    <property type="entry name" value="Ig-like_fold"/>
</dbReference>
<dbReference type="SUPFAM" id="SSF49354">
    <property type="entry name" value="PapD-like"/>
    <property type="match status" value="1"/>
</dbReference>
<dbReference type="InterPro" id="IPR016763">
    <property type="entry name" value="VAP"/>
</dbReference>
<dbReference type="InterPro" id="IPR008962">
    <property type="entry name" value="PapD-like_sf"/>
</dbReference>
<comment type="similarity">
    <text evidence="2">Belongs to the VAMP-associated protein (VAP) (TC 9.B.17) family.</text>
</comment>
<evidence type="ECO:0000313" key="9">
    <source>
        <dbReference type="Proteomes" id="UP000355283"/>
    </source>
</evidence>
<evidence type="ECO:0000256" key="3">
    <source>
        <dbReference type="ARBA" id="ARBA00022692"/>
    </source>
</evidence>
<evidence type="ECO:0000256" key="5">
    <source>
        <dbReference type="ARBA" id="ARBA00023136"/>
    </source>
</evidence>
<dbReference type="GO" id="GO:0005789">
    <property type="term" value="C:endoplasmic reticulum membrane"/>
    <property type="evidence" value="ECO:0007669"/>
    <property type="project" value="InterPro"/>
</dbReference>
<sequence>MATGRSSPATLLQPPQLSISPSKCQIVLDGASSQNVSSTAHLTLINLSQAPGGVAFKVQTTKPKRYVVRPNQGLIGPGERLVVEIWIPPHQKTGAVEEYNNSGGNHMKDKFKLVYMQVQDAEYMEVADVKPMEVTEHLHHLWKQANRKGIFSHKFDVEWKLFEGVFAHSRENQSSSPKVDANTAKASSPSAAETEEEAFFYLRDEILDYRQRYDELVSDTVRNNVVDAFHRALKVLLLYHHADRTDTRAR</sequence>
<comment type="caution">
    <text evidence="8">The sequence shown here is derived from an EMBL/GenBank/DDBJ whole genome shotgun (WGS) entry which is preliminary data.</text>
</comment>
<dbReference type="AlphaFoldDB" id="A0A4D9D9W0"/>
<keyword evidence="5" id="KW-0472">Membrane</keyword>
<feature type="domain" description="MSP" evidence="7">
    <location>
        <begin position="16"/>
        <end position="160"/>
    </location>
</feature>
<dbReference type="GO" id="GO:0061817">
    <property type="term" value="P:endoplasmic reticulum-plasma membrane tethering"/>
    <property type="evidence" value="ECO:0007669"/>
    <property type="project" value="TreeGrafter"/>
</dbReference>
<dbReference type="Gene3D" id="2.60.40.10">
    <property type="entry name" value="Immunoglobulins"/>
    <property type="match status" value="1"/>
</dbReference>
<feature type="region of interest" description="Disordered" evidence="6">
    <location>
        <begin position="172"/>
        <end position="191"/>
    </location>
</feature>
<dbReference type="InterPro" id="IPR000535">
    <property type="entry name" value="MSP_dom"/>
</dbReference>
<dbReference type="OrthoDB" id="264603at2759"/>
<dbReference type="EMBL" id="SDOX01000002">
    <property type="protein sequence ID" value="TFJ88230.1"/>
    <property type="molecule type" value="Genomic_DNA"/>
</dbReference>
<evidence type="ECO:0000259" key="7">
    <source>
        <dbReference type="PROSITE" id="PS50202"/>
    </source>
</evidence>
<protein>
    <recommendedName>
        <fullName evidence="7">MSP domain-containing protein</fullName>
    </recommendedName>
</protein>
<dbReference type="PANTHER" id="PTHR10809:SF6">
    <property type="entry name" value="AT11025P-RELATED"/>
    <property type="match status" value="1"/>
</dbReference>
<dbReference type="Proteomes" id="UP000355283">
    <property type="component" value="Unassembled WGS sequence"/>
</dbReference>
<proteinExistence type="inferred from homology"/>
<gene>
    <name evidence="8" type="ORF">NSK_000581</name>
</gene>
<evidence type="ECO:0000256" key="6">
    <source>
        <dbReference type="SAM" id="MobiDB-lite"/>
    </source>
</evidence>
<evidence type="ECO:0000256" key="4">
    <source>
        <dbReference type="ARBA" id="ARBA00022989"/>
    </source>
</evidence>
<dbReference type="PROSITE" id="PS50202">
    <property type="entry name" value="MSP"/>
    <property type="match status" value="1"/>
</dbReference>
<name>A0A4D9D9W0_9STRA</name>
<keyword evidence="3" id="KW-0812">Transmembrane</keyword>
<dbReference type="PANTHER" id="PTHR10809">
    <property type="entry name" value="VESICLE-ASSOCIATED MEMBRANE PROTEIN-ASSOCIATED PROTEIN"/>
    <property type="match status" value="1"/>
</dbReference>
<evidence type="ECO:0000313" key="8">
    <source>
        <dbReference type="EMBL" id="TFJ88230.1"/>
    </source>
</evidence>